<feature type="domain" description="Major facilitator superfamily (MFS) profile" evidence="5">
    <location>
        <begin position="1"/>
        <end position="388"/>
    </location>
</feature>
<dbReference type="Gene3D" id="1.20.1250.20">
    <property type="entry name" value="MFS general substrate transporter like domains"/>
    <property type="match status" value="2"/>
</dbReference>
<dbReference type="AlphaFoldDB" id="A0A1U6HUD9"/>
<dbReference type="InterPro" id="IPR036259">
    <property type="entry name" value="MFS_trans_sf"/>
</dbReference>
<dbReference type="InterPro" id="IPR011701">
    <property type="entry name" value="MFS"/>
</dbReference>
<evidence type="ECO:0000259" key="5">
    <source>
        <dbReference type="PROSITE" id="PS50850"/>
    </source>
</evidence>
<dbReference type="PANTHER" id="PTHR42910:SF1">
    <property type="entry name" value="MAJOR FACILITATOR SUPERFAMILY (MFS) PROFILE DOMAIN-CONTAINING PROTEIN"/>
    <property type="match status" value="1"/>
</dbReference>
<dbReference type="EMBL" id="FVZE01000003">
    <property type="protein sequence ID" value="SLJ99420.1"/>
    <property type="molecule type" value="Genomic_DNA"/>
</dbReference>
<dbReference type="GO" id="GO:0022857">
    <property type="term" value="F:transmembrane transporter activity"/>
    <property type="evidence" value="ECO:0007669"/>
    <property type="project" value="InterPro"/>
</dbReference>
<dbReference type="PANTHER" id="PTHR42910">
    <property type="entry name" value="TRANSPORTER SCO4007-RELATED"/>
    <property type="match status" value="1"/>
</dbReference>
<feature type="transmembrane region" description="Helical" evidence="4">
    <location>
        <begin position="47"/>
        <end position="65"/>
    </location>
</feature>
<evidence type="ECO:0000256" key="1">
    <source>
        <dbReference type="ARBA" id="ARBA00022692"/>
    </source>
</evidence>
<feature type="transmembrane region" description="Helical" evidence="4">
    <location>
        <begin position="100"/>
        <end position="121"/>
    </location>
</feature>
<dbReference type="STRING" id="428990.SAMN06295987_10389"/>
<dbReference type="PROSITE" id="PS50850">
    <property type="entry name" value="MFS"/>
    <property type="match status" value="1"/>
</dbReference>
<dbReference type="InterPro" id="IPR020846">
    <property type="entry name" value="MFS_dom"/>
</dbReference>
<keyword evidence="2 4" id="KW-1133">Transmembrane helix</keyword>
<feature type="transmembrane region" description="Helical" evidence="4">
    <location>
        <begin position="363"/>
        <end position="380"/>
    </location>
</feature>
<feature type="transmembrane region" description="Helical" evidence="4">
    <location>
        <begin position="133"/>
        <end position="152"/>
    </location>
</feature>
<protein>
    <submittedName>
        <fullName evidence="6">Predicted arabinose efflux permease, MFS family</fullName>
    </submittedName>
</protein>
<feature type="transmembrane region" description="Helical" evidence="4">
    <location>
        <begin position="216"/>
        <end position="236"/>
    </location>
</feature>
<evidence type="ECO:0000256" key="3">
    <source>
        <dbReference type="ARBA" id="ARBA00023136"/>
    </source>
</evidence>
<keyword evidence="7" id="KW-1185">Reference proteome</keyword>
<feature type="transmembrane region" description="Helical" evidence="4">
    <location>
        <begin position="335"/>
        <end position="357"/>
    </location>
</feature>
<dbReference type="SUPFAM" id="SSF103473">
    <property type="entry name" value="MFS general substrate transporter"/>
    <property type="match status" value="1"/>
</dbReference>
<gene>
    <name evidence="6" type="ORF">SAMN06295987_10389</name>
</gene>
<dbReference type="CDD" id="cd17324">
    <property type="entry name" value="MFS_NepI_like"/>
    <property type="match status" value="1"/>
</dbReference>
<name>A0A1U6HUD9_9SPHN</name>
<reference evidence="7" key="1">
    <citation type="submission" date="2017-02" db="EMBL/GenBank/DDBJ databases">
        <authorList>
            <person name="Varghese N."/>
            <person name="Submissions S."/>
        </authorList>
    </citation>
    <scope>NUCLEOTIDE SEQUENCE [LARGE SCALE GENOMIC DNA]</scope>
    <source>
        <strain evidence="7">SM117</strain>
    </source>
</reference>
<evidence type="ECO:0000313" key="6">
    <source>
        <dbReference type="EMBL" id="SLJ99420.1"/>
    </source>
</evidence>
<accession>A0A1U6HUD9</accession>
<keyword evidence="1 4" id="KW-0812">Transmembrane</keyword>
<dbReference type="RefSeq" id="WP_342743666.1">
    <property type="nucleotide sequence ID" value="NZ_FVZE01000003.1"/>
</dbReference>
<evidence type="ECO:0000256" key="2">
    <source>
        <dbReference type="ARBA" id="ARBA00022989"/>
    </source>
</evidence>
<dbReference type="Proteomes" id="UP000190989">
    <property type="component" value="Unassembled WGS sequence"/>
</dbReference>
<organism evidence="6 7">
    <name type="scientific">Novosphingobium mathurense</name>
    <dbReference type="NCBI Taxonomy" id="428990"/>
    <lineage>
        <taxon>Bacteria</taxon>
        <taxon>Pseudomonadati</taxon>
        <taxon>Pseudomonadota</taxon>
        <taxon>Alphaproteobacteria</taxon>
        <taxon>Sphingomonadales</taxon>
        <taxon>Sphingomonadaceae</taxon>
        <taxon>Novosphingobium</taxon>
    </lineage>
</organism>
<feature type="transmembrane region" description="Helical" evidence="4">
    <location>
        <begin position="248"/>
        <end position="267"/>
    </location>
</feature>
<dbReference type="Pfam" id="PF07690">
    <property type="entry name" value="MFS_1"/>
    <property type="match status" value="1"/>
</dbReference>
<evidence type="ECO:0000256" key="4">
    <source>
        <dbReference type="SAM" id="Phobius"/>
    </source>
</evidence>
<feature type="transmembrane region" description="Helical" evidence="4">
    <location>
        <begin position="164"/>
        <end position="183"/>
    </location>
</feature>
<proteinExistence type="predicted"/>
<evidence type="ECO:0000313" key="7">
    <source>
        <dbReference type="Proteomes" id="UP000190989"/>
    </source>
</evidence>
<sequence>MTNSTKPLSAAVIYAMAAATGLAVANIYYNQPMLALIQQDLPGTLPALVPTVTQLGYAIGLFLLVPLGDLVERRGMILVQFLGLAAASMMAAAAPDGAALLLASLLVGALATVAQQIVPLAAHMSPDQKRGAVIGKVMAGLLAGILLSRTLAGIVAQHEGWRSMFWLGSPLALAAGWLMWRVLPVSRPEKGPSYPELLGSLWHLWRDFPALRRATFTQGLLFAAFSAFWTVLALYLKQLGQGPQVAGLFGVIGATGILAAPLAGHLADRRGPRAAITAGTVLVMAGWAVSGSASGIFGLALGCVLLDLAVQGALISHQHIVYTLRPDARARLNTLFMGGMFLGGSFGSASAMVIWQIAGWHGVGLLGVTFGGLALALQAFRRMDPSTRQN</sequence>
<keyword evidence="3 4" id="KW-0472">Membrane</keyword>